<dbReference type="SUPFAM" id="SSF81383">
    <property type="entry name" value="F-box domain"/>
    <property type="match status" value="1"/>
</dbReference>
<gene>
    <name evidence="2" type="ORF">A0J61_04603</name>
</gene>
<dbReference type="AlphaFoldDB" id="A0A1C7NE45"/>
<dbReference type="Pfam" id="PF12937">
    <property type="entry name" value="F-box-like"/>
    <property type="match status" value="1"/>
</dbReference>
<reference evidence="2 3" key="1">
    <citation type="submission" date="2016-03" db="EMBL/GenBank/DDBJ databases">
        <title>Choanephora cucurbitarum.</title>
        <authorList>
            <person name="Min B."/>
            <person name="Park H."/>
            <person name="Park J.-H."/>
            <person name="Shin H.-D."/>
            <person name="Choi I.-G."/>
        </authorList>
    </citation>
    <scope>NUCLEOTIDE SEQUENCE [LARGE SCALE GENOMIC DNA]</scope>
    <source>
        <strain evidence="2 3">KUS-F28377</strain>
    </source>
</reference>
<evidence type="ECO:0000313" key="2">
    <source>
        <dbReference type="EMBL" id="OBZ87361.1"/>
    </source>
</evidence>
<dbReference type="Proteomes" id="UP000093000">
    <property type="component" value="Unassembled WGS sequence"/>
</dbReference>
<comment type="caution">
    <text evidence="2">The sequence shown here is derived from an EMBL/GenBank/DDBJ whole genome shotgun (WGS) entry which is preliminary data.</text>
</comment>
<dbReference type="EMBL" id="LUGH01000228">
    <property type="protein sequence ID" value="OBZ87361.1"/>
    <property type="molecule type" value="Genomic_DNA"/>
</dbReference>
<proteinExistence type="predicted"/>
<dbReference type="InterPro" id="IPR001810">
    <property type="entry name" value="F-box_dom"/>
</dbReference>
<keyword evidence="3" id="KW-1185">Reference proteome</keyword>
<organism evidence="2 3">
    <name type="scientific">Choanephora cucurbitarum</name>
    <dbReference type="NCBI Taxonomy" id="101091"/>
    <lineage>
        <taxon>Eukaryota</taxon>
        <taxon>Fungi</taxon>
        <taxon>Fungi incertae sedis</taxon>
        <taxon>Mucoromycota</taxon>
        <taxon>Mucoromycotina</taxon>
        <taxon>Mucoromycetes</taxon>
        <taxon>Mucorales</taxon>
        <taxon>Mucorineae</taxon>
        <taxon>Choanephoraceae</taxon>
        <taxon>Choanephoroideae</taxon>
        <taxon>Choanephora</taxon>
    </lineage>
</organism>
<feature type="domain" description="F-box" evidence="1">
    <location>
        <begin position="1"/>
        <end position="46"/>
    </location>
</feature>
<evidence type="ECO:0000313" key="3">
    <source>
        <dbReference type="Proteomes" id="UP000093000"/>
    </source>
</evidence>
<dbReference type="PROSITE" id="PS50181">
    <property type="entry name" value="FBOX"/>
    <property type="match status" value="1"/>
</dbReference>
<protein>
    <recommendedName>
        <fullName evidence="1">F-box domain-containing protein</fullName>
    </recommendedName>
</protein>
<dbReference type="InParanoid" id="A0A1C7NE45"/>
<name>A0A1C7NE45_9FUNG</name>
<accession>A0A1C7NE45</accession>
<sequence length="712" mass="82295">MASILSLPTETLFQIFGYLWKGDKISCMLVCKRFYPIALKNCFSQVRVDVHSKEYVIPKNAEQRKRCQLLAPDIDCLTISNKDFACDEHYTAEELMEVFSLYKYAEYIYVRSLTDVHTLCRVPKVGALKHMKTIGFCCSLEEPFDTRYTMKRPCYSAQMELMYHFRNSLISAIIIYFDMPPTLPKQPIHSYLADFDRLTRLSFQDEHTSPVTLFGILHACPHLESIEYISYKDQCPETLQLAEAELGELKAKQPKPEANRPTSIYPGLRLKSISLMVSTFPPIYIRFLNDYIRPGVERCELTLLRGDLFTWIASVGESSVLHLMNHMSNVPHASLIARPEDDDNDFLLEIPLPEWDIDTFFRLAHALKGNREVVVEFTLSDGCDLETSLSVSSNYQMILEFPVDLDVTPFYENDILEGIWPENYNPWLMDQEDLEPWDEDERHTDYMDRIYRRFLEPEHPGFGMIHEFNWYTSRNVFAIPTSLVMHVISKCPELRKMKLENHQSLSIVVKEGSWPNSPSKQDMLDLPTLRTGRPEVYIAGRSKYTTEHLYLITKFFPNIKKISLSDAFHALCREPPETPFSNSTFVVNSKALEEFEAELCVRKVGVGAKDIPNLEEQEGVDHTAVVLLHDHETIGRFTVHHERNADGKMVPKATEHDMSEEDFYSAFSDHAVNPGAMSYTILYFEHLPKSIKLQYCWEPVITWSKEKSISLA</sequence>
<dbReference type="InterPro" id="IPR036047">
    <property type="entry name" value="F-box-like_dom_sf"/>
</dbReference>
<evidence type="ECO:0000259" key="1">
    <source>
        <dbReference type="PROSITE" id="PS50181"/>
    </source>
</evidence>
<dbReference type="Gene3D" id="1.20.1280.50">
    <property type="match status" value="1"/>
</dbReference>